<evidence type="ECO:0000256" key="1">
    <source>
        <dbReference type="ARBA" id="ARBA00022737"/>
    </source>
</evidence>
<dbReference type="Gene3D" id="1.25.40.20">
    <property type="entry name" value="Ankyrin repeat-containing domain"/>
    <property type="match status" value="1"/>
</dbReference>
<reference evidence="5 6" key="1">
    <citation type="submission" date="2022-05" db="EMBL/GenBank/DDBJ databases">
        <authorList>
            <consortium name="Genoscope - CEA"/>
            <person name="William W."/>
        </authorList>
    </citation>
    <scope>NUCLEOTIDE SEQUENCE [LARGE SCALE GENOMIC DNA]</scope>
</reference>
<organism evidence="5 6">
    <name type="scientific">Porites evermanni</name>
    <dbReference type="NCBI Taxonomy" id="104178"/>
    <lineage>
        <taxon>Eukaryota</taxon>
        <taxon>Metazoa</taxon>
        <taxon>Cnidaria</taxon>
        <taxon>Anthozoa</taxon>
        <taxon>Hexacorallia</taxon>
        <taxon>Scleractinia</taxon>
        <taxon>Fungiina</taxon>
        <taxon>Poritidae</taxon>
        <taxon>Porites</taxon>
    </lineage>
</organism>
<feature type="repeat" description="ANK" evidence="3">
    <location>
        <begin position="454"/>
        <end position="486"/>
    </location>
</feature>
<gene>
    <name evidence="5" type="ORF">PEVE_00004849</name>
</gene>
<name>A0ABN8QL28_9CNID</name>
<accession>A0ABN8QL28</accession>
<dbReference type="PANTHER" id="PTHR46071:SF2">
    <property type="entry name" value="ANKYRIN REPEAT AND BTB_POZ DOMAIN-CONTAINING PROTEIN 2-LIKE PROTEIN"/>
    <property type="match status" value="1"/>
</dbReference>
<comment type="caution">
    <text evidence="5">The sequence shown here is derived from an EMBL/GenBank/DDBJ whole genome shotgun (WGS) entry which is preliminary data.</text>
</comment>
<proteinExistence type="predicted"/>
<dbReference type="SUPFAM" id="SSF54695">
    <property type="entry name" value="POZ domain"/>
    <property type="match status" value="1"/>
</dbReference>
<evidence type="ECO:0000313" key="6">
    <source>
        <dbReference type="Proteomes" id="UP001159427"/>
    </source>
</evidence>
<dbReference type="InterPro" id="IPR009072">
    <property type="entry name" value="Histone-fold"/>
</dbReference>
<dbReference type="Proteomes" id="UP001159427">
    <property type="component" value="Unassembled WGS sequence"/>
</dbReference>
<dbReference type="PANTHER" id="PTHR46071">
    <property type="entry name" value="ANKYRIN REPEAT AND BTB/POZ DOMAIN-CONTAINING"/>
    <property type="match status" value="1"/>
</dbReference>
<evidence type="ECO:0000259" key="4">
    <source>
        <dbReference type="PROSITE" id="PS50097"/>
    </source>
</evidence>
<dbReference type="InterPro" id="IPR011333">
    <property type="entry name" value="SKP1/BTB/POZ_sf"/>
</dbReference>
<dbReference type="CDD" id="cd18297">
    <property type="entry name" value="BTB_POZ_ABTB2-like"/>
    <property type="match status" value="1"/>
</dbReference>
<dbReference type="EMBL" id="CALNXI010001303">
    <property type="protein sequence ID" value="CAH3164043.1"/>
    <property type="molecule type" value="Genomic_DNA"/>
</dbReference>
<dbReference type="Pfam" id="PF00023">
    <property type="entry name" value="Ank"/>
    <property type="match status" value="1"/>
</dbReference>
<keyword evidence="1" id="KW-0677">Repeat</keyword>
<dbReference type="Pfam" id="PF00651">
    <property type="entry name" value="BTB"/>
    <property type="match status" value="1"/>
</dbReference>
<dbReference type="SMART" id="SM00225">
    <property type="entry name" value="BTB"/>
    <property type="match status" value="1"/>
</dbReference>
<sequence>MAAQNNLPANHSLFLNAAAATAEKVSKPPRNGGQAMNIEGDWDVWIPMLPQLSELPWTLQDIAKVLRLGRTRENFRAISPQAIERVSFLLQRPLLRIVREAKRLSVRYSKCSKQEIQTSIRLVLSLSLARSCLALASKALSLYFMSTDRFHRSKRTRSGLILSVGKMFRWLVNMKVATRIYDAGVIYLTACLEYIAEELVFRAVTNLEGIDQVTPEVLEEWINSDADLWGIFQPYYHLLSGRTVYGITDTIDTYAAPKLKAANSPKAGSPRRRGLDKYLTTTCVTSVAELTDLVSQAQQRFSGLYQSKDNKFISQMDWTSKAFHTLCYFMKCSHQDEDISNILAATRRAHSHLPPLVEWLRVASLHSEHRVSGLVDDDDVRQAARLLLPFNDCEPRSFCAGESLCLPRSLSPAATVVSFHQDLGLRMLLSSRSDIIPQALAMLGPEKVNAINIQGMTPLMCACADGNEALVKTLIEHHALLDTQVPNNQQIYPLLNLEAKSWTALCFAAMKGHVNICQILLDAGASPNGAMDYGRDHQAETPLQLASAAGDYELVSILLRKGADPYISAVNTTSLSPGSRGFGNAFAAAAAHGHKNILRKLLAEPGTRRDSDMLSLAEILSEGSLKDGGVESKLTKKRSKALEEAMYHSCEHGCLDITMELRSLAVPWNIHCWSQTVGHAYEKAQKSFLRCLLRDFQSMSADEYTNDFCDDGLVILFNIFKECEVRRHCAQVSYRRVLFALKVAYSLYVLTNSYSGPDYINSPEMSDVTFLVEGRPFYAHKIILATASKRFKAMLSNMVVMETQEGSSPCIEISDIKYETFTLVIQFLYSGTVDQPHNQTTILQLLQASHFFMLDALKRHCERLAADHLYCENVMDTYANARLCTAGELLTFCEGFILKNLVAMMDVKNFRDALFNNNGQDVSALYFGVQFTAECLEVLFGSQN</sequence>
<dbReference type="Pfam" id="PF26281">
    <property type="entry name" value="Histone_ABTB"/>
    <property type="match status" value="1"/>
</dbReference>
<dbReference type="InterPro" id="IPR059008">
    <property type="entry name" value="ABTB2/3_histone"/>
</dbReference>
<dbReference type="PROSITE" id="PS50088">
    <property type="entry name" value="ANK_REPEAT"/>
    <property type="match status" value="3"/>
</dbReference>
<evidence type="ECO:0000256" key="2">
    <source>
        <dbReference type="ARBA" id="ARBA00023043"/>
    </source>
</evidence>
<feature type="repeat" description="ANK" evidence="3">
    <location>
        <begin position="538"/>
        <end position="564"/>
    </location>
</feature>
<dbReference type="SUPFAM" id="SSF48403">
    <property type="entry name" value="Ankyrin repeat"/>
    <property type="match status" value="1"/>
</dbReference>
<dbReference type="SUPFAM" id="SSF47113">
    <property type="entry name" value="Histone-fold"/>
    <property type="match status" value="2"/>
</dbReference>
<keyword evidence="6" id="KW-1185">Reference proteome</keyword>
<feature type="domain" description="BTB" evidence="4">
    <location>
        <begin position="766"/>
        <end position="837"/>
    </location>
</feature>
<dbReference type="PROSITE" id="PS50297">
    <property type="entry name" value="ANK_REP_REGION"/>
    <property type="match status" value="3"/>
</dbReference>
<dbReference type="Gene3D" id="3.30.710.10">
    <property type="entry name" value="Potassium Channel Kv1.1, Chain A"/>
    <property type="match status" value="1"/>
</dbReference>
<dbReference type="InterPro" id="IPR000210">
    <property type="entry name" value="BTB/POZ_dom"/>
</dbReference>
<feature type="repeat" description="ANK" evidence="3">
    <location>
        <begin position="500"/>
        <end position="532"/>
    </location>
</feature>
<dbReference type="PROSITE" id="PS50097">
    <property type="entry name" value="BTB"/>
    <property type="match status" value="1"/>
</dbReference>
<dbReference type="InterPro" id="IPR002110">
    <property type="entry name" value="Ankyrin_rpt"/>
</dbReference>
<dbReference type="InterPro" id="IPR036770">
    <property type="entry name" value="Ankyrin_rpt-contain_sf"/>
</dbReference>
<dbReference type="CDD" id="cd22913">
    <property type="entry name" value="HFD_ABTB2-like"/>
    <property type="match status" value="1"/>
</dbReference>
<protein>
    <recommendedName>
        <fullName evidence="4">BTB domain-containing protein</fullName>
    </recommendedName>
</protein>
<dbReference type="Gene3D" id="1.10.20.10">
    <property type="entry name" value="Histone, subunit A"/>
    <property type="match status" value="1"/>
</dbReference>
<dbReference type="Pfam" id="PF12796">
    <property type="entry name" value="Ank_2"/>
    <property type="match status" value="1"/>
</dbReference>
<dbReference type="InterPro" id="IPR052089">
    <property type="entry name" value="Ankyrin-BTB/POZ_domain"/>
</dbReference>
<evidence type="ECO:0000313" key="5">
    <source>
        <dbReference type="EMBL" id="CAH3164043.1"/>
    </source>
</evidence>
<evidence type="ECO:0000256" key="3">
    <source>
        <dbReference type="PROSITE-ProRule" id="PRU00023"/>
    </source>
</evidence>
<dbReference type="SMART" id="SM00248">
    <property type="entry name" value="ANK"/>
    <property type="match status" value="5"/>
</dbReference>
<keyword evidence="2 3" id="KW-0040">ANK repeat</keyword>